<keyword evidence="3" id="KW-0963">Cytoplasm</keyword>
<evidence type="ECO:0000256" key="2">
    <source>
        <dbReference type="ARBA" id="ARBA00005628"/>
    </source>
</evidence>
<comment type="subcellular location">
    <subcellularLocation>
        <location evidence="1">Cytoplasm</location>
    </subcellularLocation>
</comment>
<keyword evidence="5" id="KW-0378">Hydrolase</keyword>
<dbReference type="InterPro" id="IPR023214">
    <property type="entry name" value="HAD_sf"/>
</dbReference>
<comment type="caution">
    <text evidence="8">The sequence shown here is derived from an EMBL/GenBank/DDBJ whole genome shotgun (WGS) entry which is preliminary data.</text>
</comment>
<dbReference type="PANTHER" id="PTHR42891:SF1">
    <property type="entry name" value="D-GLYCERO-BETA-D-MANNO-HEPTOSE-1,7-BISPHOSPHATE 7-PHOSPHATASE"/>
    <property type="match status" value="1"/>
</dbReference>
<dbReference type="PANTHER" id="PTHR42891">
    <property type="entry name" value="D-GLYCERO-BETA-D-MANNO-HEPTOSE-1,7-BISPHOSPHATE 7-PHOSPHATASE"/>
    <property type="match status" value="1"/>
</dbReference>
<dbReference type="GO" id="GO:0005975">
    <property type="term" value="P:carbohydrate metabolic process"/>
    <property type="evidence" value="ECO:0007669"/>
    <property type="project" value="InterPro"/>
</dbReference>
<evidence type="ECO:0000256" key="7">
    <source>
        <dbReference type="ARBA" id="ARBA00031828"/>
    </source>
</evidence>
<dbReference type="GO" id="GO:0016791">
    <property type="term" value="F:phosphatase activity"/>
    <property type="evidence" value="ECO:0007669"/>
    <property type="project" value="InterPro"/>
</dbReference>
<dbReference type="STRING" id="1385369.N825_01045"/>
<dbReference type="GO" id="GO:0005737">
    <property type="term" value="C:cytoplasm"/>
    <property type="evidence" value="ECO:0007669"/>
    <property type="project" value="UniProtKB-SubCell"/>
</dbReference>
<comment type="similarity">
    <text evidence="2">Belongs to the GmhB family.</text>
</comment>
<evidence type="ECO:0000256" key="5">
    <source>
        <dbReference type="ARBA" id="ARBA00022801"/>
    </source>
</evidence>
<evidence type="ECO:0000256" key="1">
    <source>
        <dbReference type="ARBA" id="ARBA00004496"/>
    </source>
</evidence>
<dbReference type="SUPFAM" id="SSF56784">
    <property type="entry name" value="HAD-like"/>
    <property type="match status" value="1"/>
</dbReference>
<accession>W9H8D6</accession>
<dbReference type="InterPro" id="IPR004446">
    <property type="entry name" value="Heptose_bisP_phosphatase"/>
</dbReference>
<proteinExistence type="inferred from homology"/>
<dbReference type="Proteomes" id="UP000019486">
    <property type="component" value="Unassembled WGS sequence"/>
</dbReference>
<dbReference type="EMBL" id="AVFL01000001">
    <property type="protein sequence ID" value="EWY42515.1"/>
    <property type="molecule type" value="Genomic_DNA"/>
</dbReference>
<evidence type="ECO:0000313" key="9">
    <source>
        <dbReference type="Proteomes" id="UP000019486"/>
    </source>
</evidence>
<evidence type="ECO:0000256" key="3">
    <source>
        <dbReference type="ARBA" id="ARBA00022490"/>
    </source>
</evidence>
<dbReference type="NCBIfam" id="TIGR01656">
    <property type="entry name" value="Histidinol-ppas"/>
    <property type="match status" value="1"/>
</dbReference>
<name>W9H8D6_9PROT</name>
<dbReference type="Pfam" id="PF13242">
    <property type="entry name" value="Hydrolase_like"/>
    <property type="match status" value="1"/>
</dbReference>
<dbReference type="CDD" id="cd07503">
    <property type="entry name" value="HAD_HisB-N"/>
    <property type="match status" value="1"/>
</dbReference>
<protein>
    <recommendedName>
        <fullName evidence="7">D,D-heptose 1,7-bisphosphate phosphatase</fullName>
    </recommendedName>
</protein>
<gene>
    <name evidence="8" type="ORF">N825_01045</name>
</gene>
<dbReference type="InterPro" id="IPR006549">
    <property type="entry name" value="HAD-SF_hydro_IIIA"/>
</dbReference>
<keyword evidence="6" id="KW-0119">Carbohydrate metabolism</keyword>
<dbReference type="OrthoDB" id="9814110at2"/>
<dbReference type="InterPro" id="IPR036412">
    <property type="entry name" value="HAD-like_sf"/>
</dbReference>
<evidence type="ECO:0000256" key="6">
    <source>
        <dbReference type="ARBA" id="ARBA00023277"/>
    </source>
</evidence>
<keyword evidence="4" id="KW-0479">Metal-binding</keyword>
<dbReference type="GO" id="GO:0046872">
    <property type="term" value="F:metal ion binding"/>
    <property type="evidence" value="ECO:0007669"/>
    <property type="project" value="UniProtKB-KW"/>
</dbReference>
<reference evidence="8 9" key="1">
    <citation type="submission" date="2013-08" db="EMBL/GenBank/DDBJ databases">
        <title>The genome sequence of Skermanella stibiiresistens.</title>
        <authorList>
            <person name="Zhu W."/>
            <person name="Wang G."/>
        </authorList>
    </citation>
    <scope>NUCLEOTIDE SEQUENCE [LARGE SCALE GENOMIC DNA]</scope>
    <source>
        <strain evidence="8 9">SB22</strain>
    </source>
</reference>
<keyword evidence="9" id="KW-1185">Reference proteome</keyword>
<evidence type="ECO:0000313" key="8">
    <source>
        <dbReference type="EMBL" id="EWY42515.1"/>
    </source>
</evidence>
<evidence type="ECO:0000256" key="4">
    <source>
        <dbReference type="ARBA" id="ARBA00022723"/>
    </source>
</evidence>
<dbReference type="InterPro" id="IPR006543">
    <property type="entry name" value="Histidinol-phos"/>
</dbReference>
<dbReference type="Gene3D" id="3.40.50.1000">
    <property type="entry name" value="HAD superfamily/HAD-like"/>
    <property type="match status" value="1"/>
</dbReference>
<dbReference type="NCBIfam" id="TIGR01662">
    <property type="entry name" value="HAD-SF-IIIA"/>
    <property type="match status" value="1"/>
</dbReference>
<organism evidence="8 9">
    <name type="scientific">Skermanella stibiiresistens SB22</name>
    <dbReference type="NCBI Taxonomy" id="1385369"/>
    <lineage>
        <taxon>Bacteria</taxon>
        <taxon>Pseudomonadati</taxon>
        <taxon>Pseudomonadota</taxon>
        <taxon>Alphaproteobacteria</taxon>
        <taxon>Rhodospirillales</taxon>
        <taxon>Azospirillaceae</taxon>
        <taxon>Skermanella</taxon>
    </lineage>
</organism>
<dbReference type="AlphaFoldDB" id="W9H8D6"/>
<sequence length="205" mass="22230">MTGGAAVFLDRDGVLNRALVRDGKAFAPRRLQDFRLLPGSAAAVATLRRAGFPTIVVTNQPDIGNKLVDPAIVAAMNDRLRRRAPVDDILVCPHGQTEGCSCRKPKPGLLRDAAARHGIDLSISYMVGDRWSDVAAGRQAGCFTILIDRGYREGCPERPDAVVATLPAAVALILARSLKSEEVRPVEESMRYRDETELAWSEPIG</sequence>
<dbReference type="RefSeq" id="WP_063833578.1">
    <property type="nucleotide sequence ID" value="NZ_AVFL01000001.1"/>
</dbReference>